<name>A0A9N8DAG2_9STRA</name>
<evidence type="ECO:0000313" key="3">
    <source>
        <dbReference type="EMBL" id="CAB9497161.1"/>
    </source>
</evidence>
<dbReference type="Proteomes" id="UP001153069">
    <property type="component" value="Unassembled WGS sequence"/>
</dbReference>
<accession>A0A9N8DAG2</accession>
<evidence type="ECO:0000259" key="2">
    <source>
        <dbReference type="SMART" id="SM00960"/>
    </source>
</evidence>
<gene>
    <name evidence="3" type="ORF">SEMRO_15_G011150.1</name>
</gene>
<dbReference type="InterPro" id="IPR004942">
    <property type="entry name" value="Roadblock/LAMTOR2_dom"/>
</dbReference>
<dbReference type="EMBL" id="CAICTM010000015">
    <property type="protein sequence ID" value="CAB9497161.1"/>
    <property type="molecule type" value="Genomic_DNA"/>
</dbReference>
<dbReference type="SMART" id="SM00960">
    <property type="entry name" value="Robl_LC7"/>
    <property type="match status" value="1"/>
</dbReference>
<organism evidence="3 4">
    <name type="scientific">Seminavis robusta</name>
    <dbReference type="NCBI Taxonomy" id="568900"/>
    <lineage>
        <taxon>Eukaryota</taxon>
        <taxon>Sar</taxon>
        <taxon>Stramenopiles</taxon>
        <taxon>Ochrophyta</taxon>
        <taxon>Bacillariophyta</taxon>
        <taxon>Bacillariophyceae</taxon>
        <taxon>Bacillariophycidae</taxon>
        <taxon>Naviculales</taxon>
        <taxon>Naviculaceae</taxon>
        <taxon>Seminavis</taxon>
    </lineage>
</organism>
<dbReference type="SUPFAM" id="SSF103196">
    <property type="entry name" value="Roadblock/LC7 domain"/>
    <property type="match status" value="1"/>
</dbReference>
<dbReference type="Gene3D" id="3.30.450.30">
    <property type="entry name" value="Dynein light chain 2a, cytoplasmic"/>
    <property type="match status" value="1"/>
</dbReference>
<dbReference type="OrthoDB" id="9985637at2759"/>
<dbReference type="PANTHER" id="PTHR10779">
    <property type="entry name" value="DYNEIN LIGHT CHAIN ROADBLOCK"/>
    <property type="match status" value="1"/>
</dbReference>
<sequence>MAAPSKATNLQELEETVSRLSGHKGVEAVLMLNRDGNILVSSGSTNENFAPPKQAKLIKQLVETSQKFIHALDPNDAVSFVQIRSKQHEIMLAPHNDYILAVLQDPLVASAPAI</sequence>
<comment type="similarity">
    <text evidence="1">Belongs to the GAMAD family.</text>
</comment>
<feature type="domain" description="Roadblock/LAMTOR2" evidence="2">
    <location>
        <begin position="13"/>
        <end position="104"/>
    </location>
</feature>
<evidence type="ECO:0000313" key="4">
    <source>
        <dbReference type="Proteomes" id="UP001153069"/>
    </source>
</evidence>
<protein>
    <submittedName>
        <fullName evidence="3">Dynein light chain roadblock-type 2</fullName>
    </submittedName>
</protein>
<dbReference type="AlphaFoldDB" id="A0A9N8DAG2"/>
<proteinExistence type="inferred from homology"/>
<keyword evidence="4" id="KW-1185">Reference proteome</keyword>
<evidence type="ECO:0000256" key="1">
    <source>
        <dbReference type="ARBA" id="ARBA00007191"/>
    </source>
</evidence>
<dbReference type="Pfam" id="PF03259">
    <property type="entry name" value="Robl_LC7"/>
    <property type="match status" value="1"/>
</dbReference>
<reference evidence="3" key="1">
    <citation type="submission" date="2020-06" db="EMBL/GenBank/DDBJ databases">
        <authorList>
            <consortium name="Plant Systems Biology data submission"/>
        </authorList>
    </citation>
    <scope>NUCLEOTIDE SEQUENCE</scope>
    <source>
        <strain evidence="3">D6</strain>
    </source>
</reference>
<comment type="caution">
    <text evidence="3">The sequence shown here is derived from an EMBL/GenBank/DDBJ whole genome shotgun (WGS) entry which is preliminary data.</text>
</comment>